<feature type="non-terminal residue" evidence="1">
    <location>
        <position position="319"/>
    </location>
</feature>
<dbReference type="Proteomes" id="UP000234323">
    <property type="component" value="Unassembled WGS sequence"/>
</dbReference>
<sequence>STPFRLSRTNLSSIPDLAYPNGHTPLFQYLSIKIFKSSLHRLRKRGFFYLSQLLTPQGTHLASWSVIYSNSTQKLGHARVTKWYQDLFSNVTDPNQFGLLLDQFISTRPVQSVAKDLTPCIPLVGSKKHWIVTLDDDCSFLFGKQLSFQPSRSTCIIAHWISDCSSNPGDLITLKPCPGCDLNMYKSSYKKKPVSVSSVSCACSVPLPESLILPTKKTSITVNTSHIVATVSWAEIVDSVTNFIESHSDRVVSSTIPSPAPLMDDIAGSAATDLFTAADIAASSPVVITEDSCYTFYTDGSLINLGTNEVSMGWGWVQI</sequence>
<reference evidence="1 2" key="1">
    <citation type="submission" date="2015-10" db="EMBL/GenBank/DDBJ databases">
        <title>Genome analyses suggest a sexual origin of heterokaryosis in a supposedly ancient asexual fungus.</title>
        <authorList>
            <person name="Ropars J."/>
            <person name="Sedzielewska K."/>
            <person name="Noel J."/>
            <person name="Charron P."/>
            <person name="Farinelli L."/>
            <person name="Marton T."/>
            <person name="Kruger M."/>
            <person name="Pelin A."/>
            <person name="Brachmann A."/>
            <person name="Corradi N."/>
        </authorList>
    </citation>
    <scope>NUCLEOTIDE SEQUENCE [LARGE SCALE GENOMIC DNA]</scope>
    <source>
        <strain evidence="1 2">A4</strain>
    </source>
</reference>
<dbReference type="VEuPathDB" id="FungiDB:FUN_018247"/>
<name>A0A2I1HVL6_9GLOM</name>
<gene>
    <name evidence="1" type="ORF">RhiirA4_490340</name>
</gene>
<proteinExistence type="predicted"/>
<organism evidence="1 2">
    <name type="scientific">Rhizophagus irregularis</name>
    <dbReference type="NCBI Taxonomy" id="588596"/>
    <lineage>
        <taxon>Eukaryota</taxon>
        <taxon>Fungi</taxon>
        <taxon>Fungi incertae sedis</taxon>
        <taxon>Mucoromycota</taxon>
        <taxon>Glomeromycotina</taxon>
        <taxon>Glomeromycetes</taxon>
        <taxon>Glomerales</taxon>
        <taxon>Glomeraceae</taxon>
        <taxon>Rhizophagus</taxon>
    </lineage>
</organism>
<dbReference type="EMBL" id="LLXI01008398">
    <property type="protein sequence ID" value="PKY62919.1"/>
    <property type="molecule type" value="Genomic_DNA"/>
</dbReference>
<keyword evidence="2" id="KW-1185">Reference proteome</keyword>
<evidence type="ECO:0000313" key="2">
    <source>
        <dbReference type="Proteomes" id="UP000234323"/>
    </source>
</evidence>
<dbReference type="AlphaFoldDB" id="A0A2I1HVL6"/>
<comment type="caution">
    <text evidence="1">The sequence shown here is derived from an EMBL/GenBank/DDBJ whole genome shotgun (WGS) entry which is preliminary data.</text>
</comment>
<protein>
    <submittedName>
        <fullName evidence="1">Uncharacterized protein</fullName>
    </submittedName>
</protein>
<feature type="non-terminal residue" evidence="1">
    <location>
        <position position="1"/>
    </location>
</feature>
<accession>A0A2I1HVL6</accession>
<evidence type="ECO:0000313" key="1">
    <source>
        <dbReference type="EMBL" id="PKY62919.1"/>
    </source>
</evidence>